<evidence type="ECO:0000313" key="3">
    <source>
        <dbReference type="Proteomes" id="UP000292027"/>
    </source>
</evidence>
<name>A0A4Q7WYK7_9ACTN</name>
<dbReference type="PANTHER" id="PTHR43464">
    <property type="entry name" value="METHYLTRANSFERASE"/>
    <property type="match status" value="1"/>
</dbReference>
<dbReference type="GO" id="GO:0032259">
    <property type="term" value="P:methylation"/>
    <property type="evidence" value="ECO:0007669"/>
    <property type="project" value="UniProtKB-KW"/>
</dbReference>
<reference evidence="2 3" key="1">
    <citation type="journal article" date="2015" name="Stand. Genomic Sci.">
        <title>Genomic Encyclopedia of Bacterial and Archaeal Type Strains, Phase III: the genomes of soil and plant-associated and newly described type strains.</title>
        <authorList>
            <person name="Whitman W.B."/>
            <person name="Woyke T."/>
            <person name="Klenk H.P."/>
            <person name="Zhou Y."/>
            <person name="Lilburn T.G."/>
            <person name="Beck B.J."/>
            <person name="De Vos P."/>
            <person name="Vandamme P."/>
            <person name="Eisen J.A."/>
            <person name="Garrity G."/>
            <person name="Hugenholtz P."/>
            <person name="Kyrpides N.C."/>
        </authorList>
    </citation>
    <scope>NUCLEOTIDE SEQUENCE [LARGE SCALE GENOMIC DNA]</scope>
    <source>
        <strain evidence="2 3">VKM Ac-2540</strain>
    </source>
</reference>
<dbReference type="GO" id="GO:0010420">
    <property type="term" value="F:polyprenyldihydroxybenzoate methyltransferase activity"/>
    <property type="evidence" value="ECO:0007669"/>
    <property type="project" value="TreeGrafter"/>
</dbReference>
<gene>
    <name evidence="2" type="ORF">EV645_3210</name>
</gene>
<sequence>MSELADYYRDRAGEYDAVYNKPERQEDLARLRALLPPLVRGRAVLEVAAGTGYWTTALSTTAASVLATDFNEEPLAIARTRSYGPGDVRFQTADAYDLGAVEGRFDAIFAGFFWSHVLRADVRRFVAGLRDRLEPGGMLILADNRYVEGSNYPITRTTAEGDTYQMRQLSDGRTFEVLKNFPTRQEFTAGVMPGEVEWTDLTYFWLATVC</sequence>
<dbReference type="CDD" id="cd02440">
    <property type="entry name" value="AdoMet_MTases"/>
    <property type="match status" value="1"/>
</dbReference>
<keyword evidence="3" id="KW-1185">Reference proteome</keyword>
<feature type="domain" description="Methyltransferase" evidence="1">
    <location>
        <begin position="44"/>
        <end position="137"/>
    </location>
</feature>
<dbReference type="EMBL" id="SHKR01000012">
    <property type="protein sequence ID" value="RZU15672.1"/>
    <property type="molecule type" value="Genomic_DNA"/>
</dbReference>
<keyword evidence="2" id="KW-0808">Transferase</keyword>
<dbReference type="Proteomes" id="UP000292027">
    <property type="component" value="Unassembled WGS sequence"/>
</dbReference>
<dbReference type="RefSeq" id="WP_130444419.1">
    <property type="nucleotide sequence ID" value="NZ_SHKR01000012.1"/>
</dbReference>
<dbReference type="SUPFAM" id="SSF53335">
    <property type="entry name" value="S-adenosyl-L-methionine-dependent methyltransferases"/>
    <property type="match status" value="1"/>
</dbReference>
<evidence type="ECO:0000259" key="1">
    <source>
        <dbReference type="Pfam" id="PF13649"/>
    </source>
</evidence>
<comment type="caution">
    <text evidence="2">The sequence shown here is derived from an EMBL/GenBank/DDBJ whole genome shotgun (WGS) entry which is preliminary data.</text>
</comment>
<proteinExistence type="predicted"/>
<keyword evidence="2" id="KW-0489">Methyltransferase</keyword>
<accession>A0A4Q7WYK7</accession>
<dbReference type="InterPro" id="IPR029063">
    <property type="entry name" value="SAM-dependent_MTases_sf"/>
</dbReference>
<dbReference type="PANTHER" id="PTHR43464:SF23">
    <property type="entry name" value="JUVENILE HORMONE ACID O-METHYLTRANSFERASE"/>
    <property type="match status" value="1"/>
</dbReference>
<dbReference type="Gene3D" id="3.40.50.150">
    <property type="entry name" value="Vaccinia Virus protein VP39"/>
    <property type="match status" value="1"/>
</dbReference>
<evidence type="ECO:0000313" key="2">
    <source>
        <dbReference type="EMBL" id="RZU15672.1"/>
    </source>
</evidence>
<dbReference type="OrthoDB" id="116799at2"/>
<organism evidence="2 3">
    <name type="scientific">Kribbella rubisoli</name>
    <dbReference type="NCBI Taxonomy" id="3075929"/>
    <lineage>
        <taxon>Bacteria</taxon>
        <taxon>Bacillati</taxon>
        <taxon>Actinomycetota</taxon>
        <taxon>Actinomycetes</taxon>
        <taxon>Propionibacteriales</taxon>
        <taxon>Kribbellaceae</taxon>
        <taxon>Kribbella</taxon>
    </lineage>
</organism>
<dbReference type="InterPro" id="IPR041698">
    <property type="entry name" value="Methyltransf_25"/>
</dbReference>
<protein>
    <submittedName>
        <fullName evidence="2">Methyltransferase family protein</fullName>
    </submittedName>
</protein>
<dbReference type="Pfam" id="PF13649">
    <property type="entry name" value="Methyltransf_25"/>
    <property type="match status" value="1"/>
</dbReference>
<dbReference type="AlphaFoldDB" id="A0A4Q7WYK7"/>